<evidence type="ECO:0000313" key="2">
    <source>
        <dbReference type="Proteomes" id="UP000564677"/>
    </source>
</evidence>
<protein>
    <recommendedName>
        <fullName evidence="3">STAS/SEC14 domain-containing protein</fullName>
    </recommendedName>
</protein>
<sequence>MPDAGGDRARFRFDYDPRRNRILVHIRDFWTMETVRAFAAAAGAKAQEVRAIRDDYDVLIDSRDFPVQANDVADLLPSIAEAGLTLTSGRAASVVGSHLNKLQAERTQTHPRMRIFMTVEEAEAWLSGE</sequence>
<accession>A0A7X5ZY17</accession>
<organism evidence="1 2">
    <name type="scientific">Sphingomonas leidyi</name>
    <dbReference type="NCBI Taxonomy" id="68569"/>
    <lineage>
        <taxon>Bacteria</taxon>
        <taxon>Pseudomonadati</taxon>
        <taxon>Pseudomonadota</taxon>
        <taxon>Alphaproteobacteria</taxon>
        <taxon>Sphingomonadales</taxon>
        <taxon>Sphingomonadaceae</taxon>
        <taxon>Sphingomonas</taxon>
    </lineage>
</organism>
<evidence type="ECO:0000313" key="1">
    <source>
        <dbReference type="EMBL" id="NIJ67439.1"/>
    </source>
</evidence>
<dbReference type="RefSeq" id="WP_167301539.1">
    <property type="nucleotide sequence ID" value="NZ_JAASQV010000007.1"/>
</dbReference>
<evidence type="ECO:0008006" key="3">
    <source>
        <dbReference type="Google" id="ProtNLM"/>
    </source>
</evidence>
<dbReference type="Proteomes" id="UP000564677">
    <property type="component" value="Unassembled WGS sequence"/>
</dbReference>
<name>A0A7X5ZY17_9SPHN</name>
<reference evidence="1 2" key="1">
    <citation type="submission" date="2020-03" db="EMBL/GenBank/DDBJ databases">
        <title>Genomic Encyclopedia of Type Strains, Phase IV (KMG-IV): sequencing the most valuable type-strain genomes for metagenomic binning, comparative biology and taxonomic classification.</title>
        <authorList>
            <person name="Goeker M."/>
        </authorList>
    </citation>
    <scope>NUCLEOTIDE SEQUENCE [LARGE SCALE GENOMIC DNA]</scope>
    <source>
        <strain evidence="1 2">DSM 4733</strain>
    </source>
</reference>
<dbReference type="AlphaFoldDB" id="A0A7X5ZY17"/>
<keyword evidence="2" id="KW-1185">Reference proteome</keyword>
<gene>
    <name evidence="1" type="ORF">FHR20_004423</name>
</gene>
<comment type="caution">
    <text evidence="1">The sequence shown here is derived from an EMBL/GenBank/DDBJ whole genome shotgun (WGS) entry which is preliminary data.</text>
</comment>
<proteinExistence type="predicted"/>
<dbReference type="EMBL" id="JAASQV010000007">
    <property type="protein sequence ID" value="NIJ67439.1"/>
    <property type="molecule type" value="Genomic_DNA"/>
</dbReference>